<dbReference type="InterPro" id="IPR001296">
    <property type="entry name" value="Glyco_trans_1"/>
</dbReference>
<protein>
    <submittedName>
        <fullName evidence="3">Glycosyltransferase involved in cell wall biosynthesis</fullName>
    </submittedName>
</protein>
<dbReference type="InterPro" id="IPR028098">
    <property type="entry name" value="Glyco_trans_4-like_N"/>
</dbReference>
<dbReference type="Gene3D" id="3.40.50.2000">
    <property type="entry name" value="Glycogen Phosphorylase B"/>
    <property type="match status" value="2"/>
</dbReference>
<evidence type="ECO:0000313" key="3">
    <source>
        <dbReference type="EMBL" id="MBB5265386.1"/>
    </source>
</evidence>
<proteinExistence type="predicted"/>
<dbReference type="CDD" id="cd03794">
    <property type="entry name" value="GT4_WbuB-like"/>
    <property type="match status" value="1"/>
</dbReference>
<reference evidence="3 4" key="1">
    <citation type="submission" date="2020-08" db="EMBL/GenBank/DDBJ databases">
        <title>Genomic Encyclopedia of Type Strains, Phase IV (KMG-IV): sequencing the most valuable type-strain genomes for metagenomic binning, comparative biology and taxonomic classification.</title>
        <authorList>
            <person name="Goeker M."/>
        </authorList>
    </citation>
    <scope>NUCLEOTIDE SEQUENCE [LARGE SCALE GENOMIC DNA]</scope>
    <source>
        <strain evidence="3 4">DSM 106146</strain>
    </source>
</reference>
<gene>
    <name evidence="3" type="ORF">HNP82_002532</name>
</gene>
<feature type="domain" description="Glycosyltransferase subfamily 4-like N-terminal" evidence="2">
    <location>
        <begin position="20"/>
        <end position="187"/>
    </location>
</feature>
<dbReference type="GO" id="GO:0016757">
    <property type="term" value="F:glycosyltransferase activity"/>
    <property type="evidence" value="ECO:0007669"/>
    <property type="project" value="InterPro"/>
</dbReference>
<dbReference type="EMBL" id="JACHFW010000011">
    <property type="protein sequence ID" value="MBB5265386.1"/>
    <property type="molecule type" value="Genomic_DNA"/>
</dbReference>
<organism evidence="3 4">
    <name type="scientific">Catenibacillus scindens</name>
    <dbReference type="NCBI Taxonomy" id="673271"/>
    <lineage>
        <taxon>Bacteria</taxon>
        <taxon>Bacillati</taxon>
        <taxon>Bacillota</taxon>
        <taxon>Clostridia</taxon>
        <taxon>Lachnospirales</taxon>
        <taxon>Lachnospiraceae</taxon>
        <taxon>Catenibacillus</taxon>
    </lineage>
</organism>
<feature type="domain" description="Glycosyl transferase family 1" evidence="1">
    <location>
        <begin position="190"/>
        <end position="354"/>
    </location>
</feature>
<comment type="caution">
    <text evidence="3">The sequence shown here is derived from an EMBL/GenBank/DDBJ whole genome shotgun (WGS) entry which is preliminary data.</text>
</comment>
<accession>A0A7W8HBF7</accession>
<keyword evidence="3" id="KW-0808">Transferase</keyword>
<dbReference type="Proteomes" id="UP000543642">
    <property type="component" value="Unassembled WGS sequence"/>
</dbReference>
<name>A0A7W8HBF7_9FIRM</name>
<dbReference type="AlphaFoldDB" id="A0A7W8HBF7"/>
<dbReference type="PANTHER" id="PTHR12526:SF625">
    <property type="entry name" value="PHOSPHATIDYLINOSITOL GLYCAN-CLASS A"/>
    <property type="match status" value="1"/>
</dbReference>
<sequence>MYNVVLIRSNPVRPYPRLEKMANCLVKNGHNVTVLAWDRDMDYEPRNEQLKLKSGTVPIIRIGIKGQFSGGMKKNLRGLIKFQRFIYSWLKQHKSEFDVIHAYDFDTGYTALKFAKKHKKKIVYDIPDYYIDSHGLRGSCIGWLIKHMENSVINRADATVICTEERKKQIQGTHPHNLYVVHNTPDIDIEDQKDLNLDNEKLKLVYVGILGRTRFIDKIAEVVARRKDCEFHIGGFGGGLESYFENIDKEYENIYFYGRMPYDKTIALERACDVMCAIYDPSVPNHYYAAPNKFYEALALGKPLIMARNTGMASVVEKEGLGEVIEYNEESLNNAIDRLLHKKFQQNEVAKKAKRLYCNNYSWKKMETVIQELYSVI</sequence>
<dbReference type="SUPFAM" id="SSF53756">
    <property type="entry name" value="UDP-Glycosyltransferase/glycogen phosphorylase"/>
    <property type="match status" value="1"/>
</dbReference>
<evidence type="ECO:0000259" key="1">
    <source>
        <dbReference type="Pfam" id="PF00534"/>
    </source>
</evidence>
<keyword evidence="4" id="KW-1185">Reference proteome</keyword>
<evidence type="ECO:0000313" key="4">
    <source>
        <dbReference type="Proteomes" id="UP000543642"/>
    </source>
</evidence>
<dbReference type="Pfam" id="PF00534">
    <property type="entry name" value="Glycos_transf_1"/>
    <property type="match status" value="1"/>
</dbReference>
<dbReference type="Pfam" id="PF13439">
    <property type="entry name" value="Glyco_transf_4"/>
    <property type="match status" value="1"/>
</dbReference>
<dbReference type="RefSeq" id="WP_183775299.1">
    <property type="nucleotide sequence ID" value="NZ_JACHFW010000011.1"/>
</dbReference>
<dbReference type="PANTHER" id="PTHR12526">
    <property type="entry name" value="GLYCOSYLTRANSFERASE"/>
    <property type="match status" value="1"/>
</dbReference>
<evidence type="ECO:0000259" key="2">
    <source>
        <dbReference type="Pfam" id="PF13439"/>
    </source>
</evidence>